<proteinExistence type="predicted"/>
<dbReference type="Proteomes" id="UP000772434">
    <property type="component" value="Unassembled WGS sequence"/>
</dbReference>
<evidence type="ECO:0000313" key="4">
    <source>
        <dbReference type="EMBL" id="KAF9066038.1"/>
    </source>
</evidence>
<keyword evidence="2" id="KW-0812">Transmembrane</keyword>
<dbReference type="PANTHER" id="PTHR40465:SF1">
    <property type="entry name" value="DUF6534 DOMAIN-CONTAINING PROTEIN"/>
    <property type="match status" value="1"/>
</dbReference>
<dbReference type="AlphaFoldDB" id="A0A9P5PLG4"/>
<feature type="transmembrane region" description="Helical" evidence="2">
    <location>
        <begin position="204"/>
        <end position="229"/>
    </location>
</feature>
<name>A0A9P5PLG4_9AGAR</name>
<dbReference type="InterPro" id="IPR045339">
    <property type="entry name" value="DUF6534"/>
</dbReference>
<reference evidence="4" key="1">
    <citation type="submission" date="2020-11" db="EMBL/GenBank/DDBJ databases">
        <authorList>
            <consortium name="DOE Joint Genome Institute"/>
            <person name="Ahrendt S."/>
            <person name="Riley R."/>
            <person name="Andreopoulos W."/>
            <person name="Labutti K."/>
            <person name="Pangilinan J."/>
            <person name="Ruiz-Duenas F.J."/>
            <person name="Barrasa J.M."/>
            <person name="Sanchez-Garcia M."/>
            <person name="Camarero S."/>
            <person name="Miyauchi S."/>
            <person name="Serrano A."/>
            <person name="Linde D."/>
            <person name="Babiker R."/>
            <person name="Drula E."/>
            <person name="Ayuso-Fernandez I."/>
            <person name="Pacheco R."/>
            <person name="Padilla G."/>
            <person name="Ferreira P."/>
            <person name="Barriuso J."/>
            <person name="Kellner H."/>
            <person name="Castanera R."/>
            <person name="Alfaro M."/>
            <person name="Ramirez L."/>
            <person name="Pisabarro A.G."/>
            <person name="Kuo A."/>
            <person name="Tritt A."/>
            <person name="Lipzen A."/>
            <person name="He G."/>
            <person name="Yan M."/>
            <person name="Ng V."/>
            <person name="Cullen D."/>
            <person name="Martin F."/>
            <person name="Rosso M.-N."/>
            <person name="Henrissat B."/>
            <person name="Hibbett D."/>
            <person name="Martinez A.T."/>
            <person name="Grigoriev I.V."/>
        </authorList>
    </citation>
    <scope>NUCLEOTIDE SEQUENCE</scope>
    <source>
        <strain evidence="4">AH 40177</strain>
    </source>
</reference>
<evidence type="ECO:0000313" key="5">
    <source>
        <dbReference type="Proteomes" id="UP000772434"/>
    </source>
</evidence>
<keyword evidence="2" id="KW-0472">Membrane</keyword>
<protein>
    <recommendedName>
        <fullName evidence="3">DUF6534 domain-containing protein</fullName>
    </recommendedName>
</protein>
<dbReference type="EMBL" id="JADNRY010000093">
    <property type="protein sequence ID" value="KAF9066038.1"/>
    <property type="molecule type" value="Genomic_DNA"/>
</dbReference>
<sequence>MSTPTSFPVTGLALDLSESHGGLYISAHVVSALWGISCMQIFTYFVHYPKDSAILKILVVVLWSIFTIQLVSIIQPEYFFLIASWGNPAALLVDPIETSVEALMTAITALIAQCFFTYRLYLFSRRMLFPIIFFPLIIGQLVIEAVALHNSFTTTNVQELTTKSFINPTIASNAFPVVIDAGIAACMAYWLFKEAKGAARSHVMIVRLITLTINSGFWTASVALVVLVGSIVGNLAQTYGTIYYLLCPLYCNTVLANLNAREYIRNTQRSETVFVSNRRYEAARCSTIMTSVSFATQSSQGRSPSPREHLPSMTRGEETRDSHEIRDSHELVGPDMV</sequence>
<evidence type="ECO:0000256" key="1">
    <source>
        <dbReference type="SAM" id="MobiDB-lite"/>
    </source>
</evidence>
<keyword evidence="2" id="KW-1133">Transmembrane helix</keyword>
<feature type="transmembrane region" description="Helical" evidence="2">
    <location>
        <begin position="23"/>
        <end position="46"/>
    </location>
</feature>
<feature type="transmembrane region" description="Helical" evidence="2">
    <location>
        <begin position="241"/>
        <end position="260"/>
    </location>
</feature>
<feature type="transmembrane region" description="Helical" evidence="2">
    <location>
        <begin position="170"/>
        <end position="192"/>
    </location>
</feature>
<feature type="transmembrane region" description="Helical" evidence="2">
    <location>
        <begin position="128"/>
        <end position="150"/>
    </location>
</feature>
<evidence type="ECO:0000259" key="3">
    <source>
        <dbReference type="Pfam" id="PF20152"/>
    </source>
</evidence>
<evidence type="ECO:0000256" key="2">
    <source>
        <dbReference type="SAM" id="Phobius"/>
    </source>
</evidence>
<feature type="domain" description="DUF6534" evidence="3">
    <location>
        <begin position="177"/>
        <end position="263"/>
    </location>
</feature>
<keyword evidence="5" id="KW-1185">Reference proteome</keyword>
<feature type="compositionally biased region" description="Basic and acidic residues" evidence="1">
    <location>
        <begin position="305"/>
        <end position="337"/>
    </location>
</feature>
<dbReference type="Pfam" id="PF20152">
    <property type="entry name" value="DUF6534"/>
    <property type="match status" value="1"/>
</dbReference>
<dbReference type="OrthoDB" id="2884999at2759"/>
<organism evidence="4 5">
    <name type="scientific">Rhodocollybia butyracea</name>
    <dbReference type="NCBI Taxonomy" id="206335"/>
    <lineage>
        <taxon>Eukaryota</taxon>
        <taxon>Fungi</taxon>
        <taxon>Dikarya</taxon>
        <taxon>Basidiomycota</taxon>
        <taxon>Agaricomycotina</taxon>
        <taxon>Agaricomycetes</taxon>
        <taxon>Agaricomycetidae</taxon>
        <taxon>Agaricales</taxon>
        <taxon>Marasmiineae</taxon>
        <taxon>Omphalotaceae</taxon>
        <taxon>Rhodocollybia</taxon>
    </lineage>
</organism>
<comment type="caution">
    <text evidence="4">The sequence shown here is derived from an EMBL/GenBank/DDBJ whole genome shotgun (WGS) entry which is preliminary data.</text>
</comment>
<accession>A0A9P5PLG4</accession>
<feature type="compositionally biased region" description="Polar residues" evidence="1">
    <location>
        <begin position="294"/>
        <end position="303"/>
    </location>
</feature>
<dbReference type="PANTHER" id="PTHR40465">
    <property type="entry name" value="CHROMOSOME 1, WHOLE GENOME SHOTGUN SEQUENCE"/>
    <property type="match status" value="1"/>
</dbReference>
<feature type="region of interest" description="Disordered" evidence="1">
    <location>
        <begin position="294"/>
        <end position="337"/>
    </location>
</feature>
<feature type="transmembrane region" description="Helical" evidence="2">
    <location>
        <begin position="53"/>
        <end position="74"/>
    </location>
</feature>
<feature type="transmembrane region" description="Helical" evidence="2">
    <location>
        <begin position="102"/>
        <end position="121"/>
    </location>
</feature>
<gene>
    <name evidence="4" type="ORF">BDP27DRAFT_1054529</name>
</gene>